<dbReference type="GO" id="GO:0009103">
    <property type="term" value="P:lipopolysaccharide biosynthetic process"/>
    <property type="evidence" value="ECO:0007669"/>
    <property type="project" value="UniProtKB-ARBA"/>
</dbReference>
<dbReference type="Gene3D" id="1.50.10.20">
    <property type="match status" value="1"/>
</dbReference>
<evidence type="ECO:0000256" key="1">
    <source>
        <dbReference type="ARBA" id="ARBA00004651"/>
    </source>
</evidence>
<dbReference type="PANTHER" id="PTHR33908:SF11">
    <property type="entry name" value="MEMBRANE PROTEIN"/>
    <property type="match status" value="1"/>
</dbReference>
<feature type="transmembrane region" description="Helical" evidence="8">
    <location>
        <begin position="315"/>
        <end position="334"/>
    </location>
</feature>
<protein>
    <submittedName>
        <fullName evidence="10">PelA/Pel-15E family pectate lyase</fullName>
    </submittedName>
</protein>
<keyword evidence="4" id="KW-0808">Transferase</keyword>
<feature type="transmembrane region" description="Helical" evidence="8">
    <location>
        <begin position="80"/>
        <end position="101"/>
    </location>
</feature>
<keyword evidence="5 8" id="KW-0812">Transmembrane</keyword>
<evidence type="ECO:0000256" key="7">
    <source>
        <dbReference type="ARBA" id="ARBA00023136"/>
    </source>
</evidence>
<proteinExistence type="predicted"/>
<feature type="transmembrane region" description="Helical" evidence="8">
    <location>
        <begin position="12"/>
        <end position="34"/>
    </location>
</feature>
<evidence type="ECO:0000313" key="10">
    <source>
        <dbReference type="EMBL" id="PWV97125.1"/>
    </source>
</evidence>
<reference evidence="10 11" key="1">
    <citation type="submission" date="2018-05" db="EMBL/GenBank/DDBJ databases">
        <title>Genomic Encyclopedia of Type Strains, Phase IV (KMG-IV): sequencing the most valuable type-strain genomes for metagenomic binning, comparative biology and taxonomic classification.</title>
        <authorList>
            <person name="Goeker M."/>
        </authorList>
    </citation>
    <scope>NUCLEOTIDE SEQUENCE [LARGE SCALE GENOMIC DNA]</scope>
    <source>
        <strain evidence="10 11">DSM 16791</strain>
    </source>
</reference>
<feature type="transmembrane region" description="Helical" evidence="8">
    <location>
        <begin position="290"/>
        <end position="308"/>
    </location>
</feature>
<dbReference type="OrthoDB" id="9804686at2"/>
<comment type="subcellular location">
    <subcellularLocation>
        <location evidence="1">Cell membrane</location>
        <topology evidence="1">Multi-pass membrane protein</topology>
    </subcellularLocation>
</comment>
<dbReference type="PANTHER" id="PTHR33908">
    <property type="entry name" value="MANNOSYLTRANSFERASE YKCB-RELATED"/>
    <property type="match status" value="1"/>
</dbReference>
<accession>A0A317PGU1</accession>
<evidence type="ECO:0000256" key="3">
    <source>
        <dbReference type="ARBA" id="ARBA00022676"/>
    </source>
</evidence>
<dbReference type="GO" id="GO:0005886">
    <property type="term" value="C:plasma membrane"/>
    <property type="evidence" value="ECO:0007669"/>
    <property type="project" value="UniProtKB-SubCell"/>
</dbReference>
<keyword evidence="10" id="KW-0456">Lyase</keyword>
<dbReference type="Pfam" id="PF09492">
    <property type="entry name" value="Pec_lyase"/>
    <property type="match status" value="1"/>
</dbReference>
<evidence type="ECO:0000256" key="5">
    <source>
        <dbReference type="ARBA" id="ARBA00022692"/>
    </source>
</evidence>
<dbReference type="InterPro" id="IPR012669">
    <property type="entry name" value="Pectate_lyase"/>
</dbReference>
<dbReference type="GO" id="GO:0016763">
    <property type="term" value="F:pentosyltransferase activity"/>
    <property type="evidence" value="ECO:0007669"/>
    <property type="project" value="TreeGrafter"/>
</dbReference>
<keyword evidence="3" id="KW-0328">Glycosyltransferase</keyword>
<dbReference type="RefSeq" id="WP_158285021.1">
    <property type="nucleotide sequence ID" value="NZ_QGTR01000007.1"/>
</dbReference>
<organism evidence="10 11">
    <name type="scientific">Hoeflea marina</name>
    <dbReference type="NCBI Taxonomy" id="274592"/>
    <lineage>
        <taxon>Bacteria</taxon>
        <taxon>Pseudomonadati</taxon>
        <taxon>Pseudomonadota</taxon>
        <taxon>Alphaproteobacteria</taxon>
        <taxon>Hyphomicrobiales</taxon>
        <taxon>Rhizobiaceae</taxon>
        <taxon>Hoeflea</taxon>
    </lineage>
</organism>
<feature type="transmembrane region" description="Helical" evidence="8">
    <location>
        <begin position="266"/>
        <end position="284"/>
    </location>
</feature>
<name>A0A317PGU1_9HYPH</name>
<evidence type="ECO:0000256" key="6">
    <source>
        <dbReference type="ARBA" id="ARBA00022989"/>
    </source>
</evidence>
<dbReference type="InterPro" id="IPR050297">
    <property type="entry name" value="LipidA_mod_glycosyltrf_83"/>
</dbReference>
<keyword evidence="2" id="KW-1003">Cell membrane</keyword>
<feature type="domain" description="Glycosyltransferase RgtA/B/C/D-like" evidence="9">
    <location>
        <begin position="65"/>
        <end position="220"/>
    </location>
</feature>
<evidence type="ECO:0000256" key="8">
    <source>
        <dbReference type="SAM" id="Phobius"/>
    </source>
</evidence>
<evidence type="ECO:0000313" key="11">
    <source>
        <dbReference type="Proteomes" id="UP000246352"/>
    </source>
</evidence>
<feature type="transmembrane region" description="Helical" evidence="8">
    <location>
        <begin position="136"/>
        <end position="154"/>
    </location>
</feature>
<gene>
    <name evidence="10" type="ORF">DFR52_10736</name>
</gene>
<dbReference type="InterPro" id="IPR038731">
    <property type="entry name" value="RgtA/B/C-like"/>
</dbReference>
<dbReference type="SUPFAM" id="SSF81853">
    <property type="entry name" value="Family 10 polysaccharide lyase"/>
    <property type="match status" value="1"/>
</dbReference>
<feature type="transmembrane region" description="Helical" evidence="8">
    <location>
        <begin position="209"/>
        <end position="232"/>
    </location>
</feature>
<dbReference type="AlphaFoldDB" id="A0A317PGU1"/>
<evidence type="ECO:0000256" key="4">
    <source>
        <dbReference type="ARBA" id="ARBA00022679"/>
    </source>
</evidence>
<feature type="transmembrane region" description="Helical" evidence="8">
    <location>
        <begin position="354"/>
        <end position="374"/>
    </location>
</feature>
<dbReference type="Pfam" id="PF13231">
    <property type="entry name" value="PMT_2"/>
    <property type="match status" value="1"/>
</dbReference>
<sequence length="927" mass="99147">MQAASQRPAGKFAFELFVAVAVIGLVCALGPWWAVYEFNPDEGFNLQKAVLVSQGHALYSEIWSDQPPLLTYWLAVVHDLFPFSVVAARATVLLFAAVLAVSLFRVVARFEGLFAAAVSVILLASSSLFLELGVSVMIGLPAVTLALVAIDVATSGTPRSRAFHAAAAGGVFALALLTKMFVFIMVPAVLVALWFGVPRQVSNSMRATALSLVLFLIFAASVMAVVLAMLGLSAEQLVGTHLAARQSDEFAGIGGFRDLFSLLRHGALIPHWFVVLFGLAAFWVRPRSPLLIPMLWLVSGVAVLGFHRPLWNHQALILVPPLCWLGAAGFKSLFVPGERLGFAEMLLEKSGPRMRMSALAGVMVLIGVIAAHAVREVRHVRELFSSGPSIAEAAAQTRLALYDRGAGSLIVDHPIDAYYLHRGVPANLAVWSAKRVAIGQMPEAEVLEDIKAHPGSPVLLRRHSFTQGFLNRVADHVPAVAVSTQRYGGPDIHFFAPAGPASDLETRLLAQLPAVVAGSMGGVAGPNAGERLARPQSMNVLPDRSVVARPPGSAQELGACLVAASRIAQSRRLFLEAAGVGNALACVQTRNGGWAEHASTMAGCTGNVGHASADEVETLDDGTMPSILYFSFDLADRFGELSLDKPAWLTGMIERALSFSVQSQLADGSWPQTIGGNRYHKLATLNDDTMTGMIRVLLVGYQRYHDPAYLAAARRGGDFLLRAQHKAGQTGFAQQYAESLEIEPARKFEPPAFSSLETGYAINALIDLHLVTGDKRFLVAAEAAADWLRSSQIAPETWARLYEVGINRPVYADRSGAVTYRLEDLSVSEQRSYRWIGGREVFPEIGVALDRMDKLRLGTKNLRDHDATVAAASLLAATPTARLPLTAAGGMAVADDLGSTRGFAVYCAGLVASAMQADAAVQDGTDP</sequence>
<evidence type="ECO:0000259" key="9">
    <source>
        <dbReference type="Pfam" id="PF13231"/>
    </source>
</evidence>
<dbReference type="GO" id="GO:0016829">
    <property type="term" value="F:lyase activity"/>
    <property type="evidence" value="ECO:0007669"/>
    <property type="project" value="UniProtKB-KW"/>
</dbReference>
<evidence type="ECO:0000256" key="2">
    <source>
        <dbReference type="ARBA" id="ARBA00022475"/>
    </source>
</evidence>
<keyword evidence="11" id="KW-1185">Reference proteome</keyword>
<keyword evidence="6 8" id="KW-1133">Transmembrane helix</keyword>
<comment type="caution">
    <text evidence="10">The sequence shown here is derived from an EMBL/GenBank/DDBJ whole genome shotgun (WGS) entry which is preliminary data.</text>
</comment>
<dbReference type="Proteomes" id="UP000246352">
    <property type="component" value="Unassembled WGS sequence"/>
</dbReference>
<keyword evidence="7 8" id="KW-0472">Membrane</keyword>
<dbReference type="EMBL" id="QGTR01000007">
    <property type="protein sequence ID" value="PWV97125.1"/>
    <property type="molecule type" value="Genomic_DNA"/>
</dbReference>
<feature type="transmembrane region" description="Helical" evidence="8">
    <location>
        <begin position="166"/>
        <end position="197"/>
    </location>
</feature>